<evidence type="ECO:0000256" key="3">
    <source>
        <dbReference type="SAM" id="MobiDB-lite"/>
    </source>
</evidence>
<keyword evidence="2" id="KW-0963">Cytoplasm</keyword>
<reference evidence="5 6" key="1">
    <citation type="submission" date="2024-03" db="EMBL/GenBank/DDBJ databases">
        <title>The Acrasis kona genome and developmental transcriptomes reveal deep origins of eukaryotic multicellular pathways.</title>
        <authorList>
            <person name="Sheikh S."/>
            <person name="Fu C.-J."/>
            <person name="Brown M.W."/>
            <person name="Baldauf S.L."/>
        </authorList>
    </citation>
    <scope>NUCLEOTIDE SEQUENCE [LARGE SCALE GENOMIC DNA]</scope>
    <source>
        <strain evidence="5 6">ATCC MYA-3509</strain>
    </source>
</reference>
<dbReference type="PANTHER" id="PTHR12356:SF3">
    <property type="entry name" value="NUCLEAR MIGRATION PROTEIN NUDC"/>
    <property type="match status" value="1"/>
</dbReference>
<dbReference type="PANTHER" id="PTHR12356">
    <property type="entry name" value="NUCLEAR MOVEMENT PROTEIN NUDC"/>
    <property type="match status" value="1"/>
</dbReference>
<dbReference type="GO" id="GO:0051082">
    <property type="term" value="F:unfolded protein binding"/>
    <property type="evidence" value="ECO:0007669"/>
    <property type="project" value="TreeGrafter"/>
</dbReference>
<sequence length="179" mass="20247">MSEEDKNLLEPSSTHGYDHGTYQWSQDLKDVTVTVPVPKGTRGRDVHVKIGTNELKVGLKNQPLIVDGSLHKPVVLDGCTWQVEDNQAIVVYLQKQNQQEWWGAILKDQALIDTKKINPESSKLSDLDSETRAVVEKMMFDQRAKEMGQPTSDQRKNDAIMKKILEKNPDAFKDTSSQN</sequence>
<dbReference type="PROSITE" id="PS51203">
    <property type="entry name" value="CS"/>
    <property type="match status" value="1"/>
</dbReference>
<protein>
    <recommendedName>
        <fullName evidence="4">CS domain-containing protein</fullName>
    </recommendedName>
</protein>
<dbReference type="InterPro" id="IPR008978">
    <property type="entry name" value="HSP20-like_chaperone"/>
</dbReference>
<proteinExistence type="predicted"/>
<evidence type="ECO:0000259" key="4">
    <source>
        <dbReference type="PROSITE" id="PS51203"/>
    </source>
</evidence>
<dbReference type="FunFam" id="2.60.40.790:FF:000001">
    <property type="entry name" value="Nuclear migration protein nudC"/>
    <property type="match status" value="1"/>
</dbReference>
<keyword evidence="6" id="KW-1185">Reference proteome</keyword>
<evidence type="ECO:0000256" key="2">
    <source>
        <dbReference type="ARBA" id="ARBA00022490"/>
    </source>
</evidence>
<evidence type="ECO:0000313" key="5">
    <source>
        <dbReference type="EMBL" id="KAL0485995.1"/>
    </source>
</evidence>
<dbReference type="SUPFAM" id="SSF49764">
    <property type="entry name" value="HSP20-like chaperones"/>
    <property type="match status" value="1"/>
</dbReference>
<dbReference type="EMBL" id="JAOPGA020001197">
    <property type="protein sequence ID" value="KAL0485995.1"/>
    <property type="molecule type" value="Genomic_DNA"/>
</dbReference>
<dbReference type="Proteomes" id="UP001431209">
    <property type="component" value="Unassembled WGS sequence"/>
</dbReference>
<dbReference type="InterPro" id="IPR037898">
    <property type="entry name" value="NudC_fam"/>
</dbReference>
<comment type="caution">
    <text evidence="5">The sequence shown here is derived from an EMBL/GenBank/DDBJ whole genome shotgun (WGS) entry which is preliminary data.</text>
</comment>
<feature type="region of interest" description="Disordered" evidence="3">
    <location>
        <begin position="1"/>
        <end position="21"/>
    </location>
</feature>
<evidence type="ECO:0000256" key="1">
    <source>
        <dbReference type="ARBA" id="ARBA00004496"/>
    </source>
</evidence>
<dbReference type="InterPro" id="IPR007052">
    <property type="entry name" value="CS_dom"/>
</dbReference>
<dbReference type="CDD" id="cd06467">
    <property type="entry name" value="p23_NUDC_like"/>
    <property type="match status" value="1"/>
</dbReference>
<dbReference type="Gene3D" id="2.60.40.790">
    <property type="match status" value="1"/>
</dbReference>
<organism evidence="5 6">
    <name type="scientific">Acrasis kona</name>
    <dbReference type="NCBI Taxonomy" id="1008807"/>
    <lineage>
        <taxon>Eukaryota</taxon>
        <taxon>Discoba</taxon>
        <taxon>Heterolobosea</taxon>
        <taxon>Tetramitia</taxon>
        <taxon>Eutetramitia</taxon>
        <taxon>Acrasidae</taxon>
        <taxon>Acrasis</taxon>
    </lineage>
</organism>
<comment type="subcellular location">
    <subcellularLocation>
        <location evidence="1">Cytoplasm</location>
    </subcellularLocation>
</comment>
<accession>A0AAW2Z977</accession>
<feature type="domain" description="CS" evidence="4">
    <location>
        <begin position="17"/>
        <end position="106"/>
    </location>
</feature>
<dbReference type="GO" id="GO:0005737">
    <property type="term" value="C:cytoplasm"/>
    <property type="evidence" value="ECO:0007669"/>
    <property type="project" value="UniProtKB-SubCell"/>
</dbReference>
<gene>
    <name evidence="5" type="ORF">AKO1_012228</name>
</gene>
<name>A0AAW2Z977_9EUKA</name>
<dbReference type="GO" id="GO:0006457">
    <property type="term" value="P:protein folding"/>
    <property type="evidence" value="ECO:0007669"/>
    <property type="project" value="TreeGrafter"/>
</dbReference>
<evidence type="ECO:0000313" key="6">
    <source>
        <dbReference type="Proteomes" id="UP001431209"/>
    </source>
</evidence>
<dbReference type="Pfam" id="PF04969">
    <property type="entry name" value="CS"/>
    <property type="match status" value="1"/>
</dbReference>
<dbReference type="AlphaFoldDB" id="A0AAW2Z977"/>